<dbReference type="RefSeq" id="WP_126308128.1">
    <property type="nucleotide sequence ID" value="NZ_AP018449.1"/>
</dbReference>
<dbReference type="InterPro" id="IPR009734">
    <property type="entry name" value="Myoviridae_GpU"/>
</dbReference>
<protein>
    <submittedName>
        <fullName evidence="1">Phage P2 GpU</fullName>
    </submittedName>
</protein>
<name>A0A348AJ15_9FIRM</name>
<accession>A0A348AJ15</accession>
<evidence type="ECO:0000313" key="2">
    <source>
        <dbReference type="Proteomes" id="UP000276437"/>
    </source>
</evidence>
<keyword evidence="2" id="KW-1185">Reference proteome</keyword>
<reference evidence="1 2" key="1">
    <citation type="journal article" date="2018" name="Int. J. Syst. Evol. Microbiol.">
        <title>Methylomusa anaerophila gen. nov., sp. nov., an anaerobic methanol-utilizing bacterium isolated from a microbial fuel cell.</title>
        <authorList>
            <person name="Amano N."/>
            <person name="Yamamuro A."/>
            <person name="Miyahara M."/>
            <person name="Kouzuma A."/>
            <person name="Abe T."/>
            <person name="Watanabe K."/>
        </authorList>
    </citation>
    <scope>NUCLEOTIDE SEQUENCE [LARGE SCALE GENOMIC DNA]</scope>
    <source>
        <strain evidence="1 2">MMFC1</strain>
    </source>
</reference>
<proteinExistence type="predicted"/>
<dbReference type="Proteomes" id="UP000276437">
    <property type="component" value="Chromosome"/>
</dbReference>
<dbReference type="AlphaFoldDB" id="A0A348AJ15"/>
<dbReference type="EMBL" id="AP018449">
    <property type="protein sequence ID" value="BBB91063.1"/>
    <property type="molecule type" value="Genomic_DNA"/>
</dbReference>
<organism evidence="1 2">
    <name type="scientific">Methylomusa anaerophila</name>
    <dbReference type="NCBI Taxonomy" id="1930071"/>
    <lineage>
        <taxon>Bacteria</taxon>
        <taxon>Bacillati</taxon>
        <taxon>Bacillota</taxon>
        <taxon>Negativicutes</taxon>
        <taxon>Selenomonadales</taxon>
        <taxon>Sporomusaceae</taxon>
        <taxon>Methylomusa</taxon>
    </lineage>
</organism>
<dbReference type="KEGG" id="mana:MAMMFC1_01731"/>
<dbReference type="Pfam" id="PF06995">
    <property type="entry name" value="Phage_P2_GpU"/>
    <property type="match status" value="1"/>
</dbReference>
<evidence type="ECO:0000313" key="1">
    <source>
        <dbReference type="EMBL" id="BBB91063.1"/>
    </source>
</evidence>
<dbReference type="OrthoDB" id="1684797at2"/>
<gene>
    <name evidence="1" type="ORF">MAMMFC1_01731</name>
</gene>
<sequence>MSIGTFGPITFEVSTTKTRTFDDFKRKTQSKFEQHDIVGLKPKIEFVSPGLDEISFQVIFSAFHGLNPKKEANQLREIVQKGEYNSLVVGGQVLGNFVVDNISEAWKYVDNQGNVLHIAVDVSLKEYITATASGTQTTITAAAETVNITKVTDSIQPAAAAVGLSTANIQALAKVAQAATKNPVTAATGAKQVLSMIQSIKNSNTSGVLNSYKILGINVTDLVKKTQTDPSGTLVDILTKVADSSGANKTTATKDIFGASAAGSVIQIASKVADLKMLYKAVST</sequence>